<dbReference type="Proteomes" id="UP000823849">
    <property type="component" value="Unassembled WGS sequence"/>
</dbReference>
<proteinExistence type="predicted"/>
<dbReference type="SUPFAM" id="SSF51556">
    <property type="entry name" value="Metallo-dependent hydrolases"/>
    <property type="match status" value="1"/>
</dbReference>
<comment type="caution">
    <text evidence="1">The sequence shown here is derived from an EMBL/GenBank/DDBJ whole genome shotgun (WGS) entry which is preliminary data.</text>
</comment>
<sequence>MNIIDFHCDTLTMLKPEEESFEKNSHMVDLERLEQAGVRVQCCAAFVPTGMFPPEVRDQKSMEAFLRVQKVWKSVISRYPDRLLPVRSSEEMERCFREKKTGLLLTIEDGGVCGQDLSNVQKVFDLGVRLITLTWNYENAFGIPNGNEGGLKPLGIEAVEEMNRLGILVDVSHLSDDGFWDVQKHSKRPFLASHSNARAVTDHQRNLTDDMIRAVAQAGGVIGLNFAPAFLGGEEESRVSDMVRHVLHIREKGGAEVLALGSDFDGIRGKLEIDGPDKFELLWEALCRAGLSETELEGMWHGNGERLLADVLPGSCV</sequence>
<dbReference type="AlphaFoldDB" id="A0A9D2NBK2"/>
<dbReference type="PROSITE" id="PS51365">
    <property type="entry name" value="RENAL_DIPEPTIDASE_2"/>
    <property type="match status" value="1"/>
</dbReference>
<accession>A0A9D2NBK2</accession>
<organism evidence="1 2">
    <name type="scientific">Candidatus Fusicatenibacter intestinigallinarum</name>
    <dbReference type="NCBI Taxonomy" id="2838598"/>
    <lineage>
        <taxon>Bacteria</taxon>
        <taxon>Bacillati</taxon>
        <taxon>Bacillota</taxon>
        <taxon>Clostridia</taxon>
        <taxon>Lachnospirales</taxon>
        <taxon>Lachnospiraceae</taxon>
        <taxon>Fusicatenibacter</taxon>
    </lineage>
</organism>
<dbReference type="InterPro" id="IPR008257">
    <property type="entry name" value="Pept_M19"/>
</dbReference>
<evidence type="ECO:0000313" key="1">
    <source>
        <dbReference type="EMBL" id="HJC15076.1"/>
    </source>
</evidence>
<dbReference type="InterPro" id="IPR032466">
    <property type="entry name" value="Metal_Hydrolase"/>
</dbReference>
<dbReference type="CDD" id="cd01301">
    <property type="entry name" value="rDP_like"/>
    <property type="match status" value="1"/>
</dbReference>
<name>A0A9D2NBK2_9FIRM</name>
<protein>
    <submittedName>
        <fullName evidence="1">Dipeptidase</fullName>
    </submittedName>
</protein>
<dbReference type="GO" id="GO:0070573">
    <property type="term" value="F:metallodipeptidase activity"/>
    <property type="evidence" value="ECO:0007669"/>
    <property type="project" value="InterPro"/>
</dbReference>
<dbReference type="PANTHER" id="PTHR10443:SF12">
    <property type="entry name" value="DIPEPTIDASE"/>
    <property type="match status" value="1"/>
</dbReference>
<reference evidence="1" key="2">
    <citation type="submission" date="2021-04" db="EMBL/GenBank/DDBJ databases">
        <authorList>
            <person name="Gilroy R."/>
        </authorList>
    </citation>
    <scope>NUCLEOTIDE SEQUENCE</scope>
    <source>
        <strain evidence="1">CHK185-5351</strain>
    </source>
</reference>
<evidence type="ECO:0000313" key="2">
    <source>
        <dbReference type="Proteomes" id="UP000823849"/>
    </source>
</evidence>
<dbReference type="Gene3D" id="3.20.20.140">
    <property type="entry name" value="Metal-dependent hydrolases"/>
    <property type="match status" value="1"/>
</dbReference>
<dbReference type="PANTHER" id="PTHR10443">
    <property type="entry name" value="MICROSOMAL DIPEPTIDASE"/>
    <property type="match status" value="1"/>
</dbReference>
<reference evidence="1" key="1">
    <citation type="journal article" date="2021" name="PeerJ">
        <title>Extensive microbial diversity within the chicken gut microbiome revealed by metagenomics and culture.</title>
        <authorList>
            <person name="Gilroy R."/>
            <person name="Ravi A."/>
            <person name="Getino M."/>
            <person name="Pursley I."/>
            <person name="Horton D.L."/>
            <person name="Alikhan N.F."/>
            <person name="Baker D."/>
            <person name="Gharbi K."/>
            <person name="Hall N."/>
            <person name="Watson M."/>
            <person name="Adriaenssens E.M."/>
            <person name="Foster-Nyarko E."/>
            <person name="Jarju S."/>
            <person name="Secka A."/>
            <person name="Antonio M."/>
            <person name="Oren A."/>
            <person name="Chaudhuri R.R."/>
            <person name="La Ragione R."/>
            <person name="Hildebrand F."/>
            <person name="Pallen M.J."/>
        </authorList>
    </citation>
    <scope>NUCLEOTIDE SEQUENCE</scope>
    <source>
        <strain evidence="1">CHK185-5351</strain>
    </source>
</reference>
<dbReference type="Pfam" id="PF01244">
    <property type="entry name" value="Peptidase_M19"/>
    <property type="match status" value="1"/>
</dbReference>
<gene>
    <name evidence="1" type="ORF">H9705_04520</name>
</gene>
<dbReference type="EMBL" id="DWWU01000019">
    <property type="protein sequence ID" value="HJC15076.1"/>
    <property type="molecule type" value="Genomic_DNA"/>
</dbReference>
<dbReference type="GO" id="GO:0006508">
    <property type="term" value="P:proteolysis"/>
    <property type="evidence" value="ECO:0007669"/>
    <property type="project" value="InterPro"/>
</dbReference>